<name>A0A0L6TYJ7_9FIRM</name>
<sequence>MLSLPSLIEFYDLLTRFPAFSIILITFQILNKAYHLKLKIAISFRIIIVFLTRFLKKATAQVNFPCAVAGLLFYFLPG</sequence>
<gene>
    <name evidence="2" type="ORF">AKG39_13950</name>
</gene>
<comment type="caution">
    <text evidence="2">The sequence shown here is derived from an EMBL/GenBank/DDBJ whole genome shotgun (WGS) entry which is preliminary data.</text>
</comment>
<keyword evidence="1" id="KW-0472">Membrane</keyword>
<dbReference type="EMBL" id="LGYO01000034">
    <property type="protein sequence ID" value="KNZ41162.1"/>
    <property type="molecule type" value="Genomic_DNA"/>
</dbReference>
<keyword evidence="3" id="KW-1185">Reference proteome</keyword>
<evidence type="ECO:0000313" key="2">
    <source>
        <dbReference type="EMBL" id="KNZ41162.1"/>
    </source>
</evidence>
<accession>A0A0L6TYJ7</accession>
<dbReference type="Proteomes" id="UP000036873">
    <property type="component" value="Unassembled WGS sequence"/>
</dbReference>
<protein>
    <submittedName>
        <fullName evidence="2">Uncharacterized protein</fullName>
    </submittedName>
</protein>
<dbReference type="AlphaFoldDB" id="A0A0L6TYJ7"/>
<evidence type="ECO:0000256" key="1">
    <source>
        <dbReference type="SAM" id="Phobius"/>
    </source>
</evidence>
<keyword evidence="1" id="KW-1133">Transmembrane helix</keyword>
<proteinExistence type="predicted"/>
<evidence type="ECO:0000313" key="3">
    <source>
        <dbReference type="Proteomes" id="UP000036873"/>
    </source>
</evidence>
<feature type="transmembrane region" description="Helical" evidence="1">
    <location>
        <begin position="61"/>
        <end position="77"/>
    </location>
</feature>
<organism evidence="2 3">
    <name type="scientific">Acetobacterium bakii</name>
    <dbReference type="NCBI Taxonomy" id="52689"/>
    <lineage>
        <taxon>Bacteria</taxon>
        <taxon>Bacillati</taxon>
        <taxon>Bacillota</taxon>
        <taxon>Clostridia</taxon>
        <taxon>Eubacteriales</taxon>
        <taxon>Eubacteriaceae</taxon>
        <taxon>Acetobacterium</taxon>
    </lineage>
</organism>
<feature type="transmembrane region" description="Helical" evidence="1">
    <location>
        <begin position="13"/>
        <end position="31"/>
    </location>
</feature>
<keyword evidence="1" id="KW-0812">Transmembrane</keyword>
<reference evidence="3" key="1">
    <citation type="submission" date="2015-07" db="EMBL/GenBank/DDBJ databases">
        <title>Draft genome sequence of Acetobacterium bakii DSM 8293, a potential psychrophilic chemical producer through syngas fermentation.</title>
        <authorList>
            <person name="Song Y."/>
            <person name="Hwang S."/>
            <person name="Cho B.-K."/>
        </authorList>
    </citation>
    <scope>NUCLEOTIDE SEQUENCE [LARGE SCALE GENOMIC DNA]</scope>
    <source>
        <strain evidence="3">DSM 8239</strain>
    </source>
</reference>